<keyword evidence="6 10" id="KW-0028">Amino-acid biosynthesis</keyword>
<keyword evidence="15" id="KW-1185">Reference proteome</keyword>
<comment type="pathway">
    <text evidence="2 10">Amino-acid biosynthesis; L-methionine biosynthesis via de novo pathway; L-homoserine from L-aspartate: step 3/3.</text>
</comment>
<evidence type="ECO:0000313" key="14">
    <source>
        <dbReference type="EMBL" id="WDF82490.1"/>
    </source>
</evidence>
<feature type="domain" description="Aspartate/homoserine dehydrogenase NAD-binding" evidence="13">
    <location>
        <begin position="10"/>
        <end position="126"/>
    </location>
</feature>
<dbReference type="Pfam" id="PF00742">
    <property type="entry name" value="Homoserine_dh"/>
    <property type="match status" value="1"/>
</dbReference>
<evidence type="ECO:0000259" key="12">
    <source>
        <dbReference type="Pfam" id="PF00742"/>
    </source>
</evidence>
<gene>
    <name evidence="14" type="ORF">PQ472_11435</name>
</gene>
<evidence type="ECO:0000256" key="4">
    <source>
        <dbReference type="ARBA" id="ARBA00013213"/>
    </source>
</evidence>
<keyword evidence="8 10" id="KW-0560">Oxidoreductase</keyword>
<keyword evidence="10" id="KW-0521">NADP</keyword>
<feature type="domain" description="Homoserine dehydrogenase catalytic" evidence="12">
    <location>
        <begin position="134"/>
        <end position="311"/>
    </location>
</feature>
<evidence type="ECO:0000256" key="5">
    <source>
        <dbReference type="ARBA" id="ARBA00013376"/>
    </source>
</evidence>
<protein>
    <recommendedName>
        <fullName evidence="5 10">Homoserine dehydrogenase</fullName>
        <ecNumber evidence="4 10">1.1.1.3</ecNumber>
    </recommendedName>
</protein>
<keyword evidence="7 10" id="KW-0791">Threonine biosynthesis</keyword>
<dbReference type="InterPro" id="IPR036291">
    <property type="entry name" value="NAD(P)-bd_dom_sf"/>
</dbReference>
<evidence type="ECO:0000259" key="13">
    <source>
        <dbReference type="Pfam" id="PF03447"/>
    </source>
</evidence>
<dbReference type="NCBIfam" id="NF004976">
    <property type="entry name" value="PRK06349.1"/>
    <property type="match status" value="1"/>
</dbReference>
<organism evidence="14 15">
    <name type="scientific">Lacticaseibacillus pabuli</name>
    <dbReference type="NCBI Taxonomy" id="3025672"/>
    <lineage>
        <taxon>Bacteria</taxon>
        <taxon>Bacillati</taxon>
        <taxon>Bacillota</taxon>
        <taxon>Bacilli</taxon>
        <taxon>Lactobacillales</taxon>
        <taxon>Lactobacillaceae</taxon>
        <taxon>Lacticaseibacillus</taxon>
    </lineage>
</organism>
<comment type="pathway">
    <text evidence="1 10">Amino-acid biosynthesis; L-threonine biosynthesis; L-threonine from L-aspartate: step 3/5.</text>
</comment>
<dbReference type="Proteomes" id="UP001220377">
    <property type="component" value="Chromosome"/>
</dbReference>
<dbReference type="PANTHER" id="PTHR43331:SF1">
    <property type="entry name" value="HOMOSERINE DEHYDROGENASE"/>
    <property type="match status" value="1"/>
</dbReference>
<dbReference type="EC" id="1.1.1.3" evidence="4 10"/>
<name>A0ABY7WTK8_9LACO</name>
<evidence type="ECO:0000313" key="15">
    <source>
        <dbReference type="Proteomes" id="UP001220377"/>
    </source>
</evidence>
<dbReference type="PIRSF" id="PIRSF000098">
    <property type="entry name" value="Homoser_dehydrog"/>
    <property type="match status" value="1"/>
</dbReference>
<dbReference type="Gene3D" id="3.40.50.720">
    <property type="entry name" value="NAD(P)-binding Rossmann-like Domain"/>
    <property type="match status" value="1"/>
</dbReference>
<evidence type="ECO:0000256" key="9">
    <source>
        <dbReference type="ARBA" id="ARBA00023167"/>
    </source>
</evidence>
<dbReference type="EMBL" id="CP117884">
    <property type="protein sequence ID" value="WDF82490.1"/>
    <property type="molecule type" value="Genomic_DNA"/>
</dbReference>
<evidence type="ECO:0000256" key="2">
    <source>
        <dbReference type="ARBA" id="ARBA00005062"/>
    </source>
</evidence>
<keyword evidence="9 10" id="KW-0486">Methionine biosynthesis</keyword>
<dbReference type="InterPro" id="IPR001342">
    <property type="entry name" value="HDH_cat"/>
</dbReference>
<dbReference type="PANTHER" id="PTHR43331">
    <property type="entry name" value="HOMOSERINE DEHYDROGENASE"/>
    <property type="match status" value="1"/>
</dbReference>
<evidence type="ECO:0000256" key="6">
    <source>
        <dbReference type="ARBA" id="ARBA00022605"/>
    </source>
</evidence>
<comment type="catalytic activity">
    <reaction evidence="10">
        <text>L-homoserine + NADP(+) = L-aspartate 4-semialdehyde + NADPH + H(+)</text>
        <dbReference type="Rhea" id="RHEA:15761"/>
        <dbReference type="ChEBI" id="CHEBI:15378"/>
        <dbReference type="ChEBI" id="CHEBI:57476"/>
        <dbReference type="ChEBI" id="CHEBI:57783"/>
        <dbReference type="ChEBI" id="CHEBI:58349"/>
        <dbReference type="ChEBI" id="CHEBI:537519"/>
        <dbReference type="EC" id="1.1.1.3"/>
    </reaction>
</comment>
<dbReference type="InterPro" id="IPR016204">
    <property type="entry name" value="HDH"/>
</dbReference>
<dbReference type="Gene3D" id="3.30.360.10">
    <property type="entry name" value="Dihydrodipicolinate Reductase, domain 2"/>
    <property type="match status" value="1"/>
</dbReference>
<dbReference type="SUPFAM" id="SSF51735">
    <property type="entry name" value="NAD(P)-binding Rossmann-fold domains"/>
    <property type="match status" value="1"/>
</dbReference>
<dbReference type="Pfam" id="PF03447">
    <property type="entry name" value="NAD_binding_3"/>
    <property type="match status" value="1"/>
</dbReference>
<evidence type="ECO:0000256" key="11">
    <source>
        <dbReference type="RuleBase" id="RU004171"/>
    </source>
</evidence>
<evidence type="ECO:0000256" key="3">
    <source>
        <dbReference type="ARBA" id="ARBA00006753"/>
    </source>
</evidence>
<reference evidence="14 15" key="1">
    <citation type="submission" date="2023-02" db="EMBL/GenBank/DDBJ databases">
        <title>Genome sequence of Lacticaseibacillus sp. KACC 23028.</title>
        <authorList>
            <person name="Kim S."/>
            <person name="Heo J."/>
            <person name="Kwon S.-W."/>
        </authorList>
    </citation>
    <scope>NUCLEOTIDE SEQUENCE [LARGE SCALE GENOMIC DNA]</scope>
    <source>
        <strain evidence="14 15">KACC 23028</strain>
    </source>
</reference>
<sequence>MSQINIGLLGLGTVGNGVVNILRANRPQLAALNLKITRAAVRNLYPKREALYADIALTTDPASIVADPDIDIVVEVMGGVKDTYPLLVAALKHGKHVISANKDLLSEYGPALTDLARANHVGLYYEAAVTGAIPILHTLSQSYAGDTITRVAGIVNGTSNYILTQMVREGRTYEAALKSAQELGFAEANPKNDIEGFDACYKLLILSRFAFGMTPKLTDIDRQGITDLTAGDFKAARTLGYVIKPLAVAAMQEGKLVLTVSPQLVASSHPLASIIYENNAVLVDSLNTKEIMMSGPGAGSLPTANSVIADLNTIASAIRDNREPAPFTSLRAETVVANGNDRRAARLVAVRRPESAADAVRTAIGTTYTKPLTENGVSYVLTKTLSCDQVEDVKAKINAIDGAEFLHALPVFE</sequence>
<dbReference type="InterPro" id="IPR019811">
    <property type="entry name" value="HDH_CS"/>
</dbReference>
<accession>A0ABY7WTK8</accession>
<evidence type="ECO:0000256" key="8">
    <source>
        <dbReference type="ARBA" id="ARBA00023002"/>
    </source>
</evidence>
<comment type="similarity">
    <text evidence="3 11">Belongs to the homoserine dehydrogenase family.</text>
</comment>
<proteinExistence type="inferred from homology"/>
<dbReference type="GO" id="GO:0004412">
    <property type="term" value="F:homoserine dehydrogenase activity"/>
    <property type="evidence" value="ECO:0007669"/>
    <property type="project" value="UniProtKB-EC"/>
</dbReference>
<evidence type="ECO:0000256" key="10">
    <source>
        <dbReference type="RuleBase" id="RU000579"/>
    </source>
</evidence>
<dbReference type="RefSeq" id="WP_274259975.1">
    <property type="nucleotide sequence ID" value="NZ_CP117884.1"/>
</dbReference>
<evidence type="ECO:0000256" key="7">
    <source>
        <dbReference type="ARBA" id="ARBA00022697"/>
    </source>
</evidence>
<dbReference type="PROSITE" id="PS01042">
    <property type="entry name" value="HOMOSER_DHGENASE"/>
    <property type="match status" value="1"/>
</dbReference>
<dbReference type="SUPFAM" id="SSF55347">
    <property type="entry name" value="Glyceraldehyde-3-phosphate dehydrogenase-like, C-terminal domain"/>
    <property type="match status" value="1"/>
</dbReference>
<dbReference type="InterPro" id="IPR005106">
    <property type="entry name" value="Asp/hSer_DH_NAD-bd"/>
</dbReference>
<evidence type="ECO:0000256" key="1">
    <source>
        <dbReference type="ARBA" id="ARBA00005056"/>
    </source>
</evidence>